<accession>A0A1I7S9Y3</accession>
<reference evidence="2" key="1">
    <citation type="submission" date="2016-11" db="UniProtKB">
        <authorList>
            <consortium name="WormBaseParasite"/>
        </authorList>
    </citation>
    <scope>IDENTIFICATION</scope>
</reference>
<evidence type="ECO:0000313" key="2">
    <source>
        <dbReference type="WBParaSite" id="BXY_0983000.1"/>
    </source>
</evidence>
<organism evidence="1 2">
    <name type="scientific">Bursaphelenchus xylophilus</name>
    <name type="common">Pinewood nematode worm</name>
    <name type="synonym">Aphelenchoides xylophilus</name>
    <dbReference type="NCBI Taxonomy" id="6326"/>
    <lineage>
        <taxon>Eukaryota</taxon>
        <taxon>Metazoa</taxon>
        <taxon>Ecdysozoa</taxon>
        <taxon>Nematoda</taxon>
        <taxon>Chromadorea</taxon>
        <taxon>Rhabditida</taxon>
        <taxon>Tylenchina</taxon>
        <taxon>Tylenchomorpha</taxon>
        <taxon>Aphelenchoidea</taxon>
        <taxon>Aphelenchoididae</taxon>
        <taxon>Bursaphelenchus</taxon>
    </lineage>
</organism>
<name>A0A1I7S9Y3_BURXY</name>
<dbReference type="AlphaFoldDB" id="A0A1I7S9Y3"/>
<protein>
    <submittedName>
        <fullName evidence="2">Uncharacterized protein</fullName>
    </submittedName>
</protein>
<dbReference type="Proteomes" id="UP000095284">
    <property type="component" value="Unplaced"/>
</dbReference>
<proteinExistence type="predicted"/>
<dbReference type="WBParaSite" id="BXY_0983000.1">
    <property type="protein sequence ID" value="BXY_0983000.1"/>
    <property type="gene ID" value="BXY_0983000"/>
</dbReference>
<evidence type="ECO:0000313" key="1">
    <source>
        <dbReference type="Proteomes" id="UP000095284"/>
    </source>
</evidence>
<sequence length="135" mass="15462">MVERHSWLEEYRLVRVLAAGLATEMYRTFAETAAKDDECSEENAAPIVPPEVETNRRVTPLLRIDHMVSTACETSNVSHRMLYLHDARRHLDHHMAVTKRNAENTPMIRSIEEKLSRAMAETIAMEQSAAENLMN</sequence>